<dbReference type="AlphaFoldDB" id="A0A5B9D8W1"/>
<comment type="caution">
    <text evidence="6">Lacks conserved residue(s) required for the propagation of feature annotation.</text>
</comment>
<reference evidence="8 9" key="1">
    <citation type="journal article" date="2020" name="Nature">
        <title>Isolation of an archaeon at the prokaryote-eukaryote interface.</title>
        <authorList>
            <person name="Imachi H."/>
            <person name="Nobu M.K."/>
            <person name="Nakahara N."/>
            <person name="Morono Y."/>
            <person name="Ogawara M."/>
            <person name="Takaki Y."/>
            <person name="Takano Y."/>
            <person name="Uematsu K."/>
            <person name="Ikuta T."/>
            <person name="Ito M."/>
            <person name="Matsui Y."/>
            <person name="Miyazaki M."/>
            <person name="Murata K."/>
            <person name="Saito Y."/>
            <person name="Sakai S."/>
            <person name="Song C."/>
            <person name="Tasumi E."/>
            <person name="Yamanaka Y."/>
            <person name="Yamaguchi T."/>
            <person name="Kamagata Y."/>
            <person name="Tamaki H."/>
            <person name="Takai K."/>
        </authorList>
    </citation>
    <scope>NUCLEOTIDE SEQUENCE [LARGE SCALE GENOMIC DNA]</scope>
    <source>
        <strain evidence="8 9">MK-D1</strain>
    </source>
</reference>
<evidence type="ECO:0000313" key="9">
    <source>
        <dbReference type="Proteomes" id="UP000321408"/>
    </source>
</evidence>
<dbReference type="PROSITE" id="PS51689">
    <property type="entry name" value="SAM_RNA_A_N6_MT"/>
    <property type="match status" value="1"/>
</dbReference>
<evidence type="ECO:0000256" key="2">
    <source>
        <dbReference type="ARBA" id="ARBA00022603"/>
    </source>
</evidence>
<keyword evidence="5 6" id="KW-0694">RNA-binding</keyword>
<dbReference type="EMBL" id="CP042905">
    <property type="protein sequence ID" value="QEE15066.1"/>
    <property type="molecule type" value="Genomic_DNA"/>
</dbReference>
<dbReference type="NCBIfam" id="TIGR00755">
    <property type="entry name" value="ksgA"/>
    <property type="match status" value="1"/>
</dbReference>
<feature type="binding site" evidence="6">
    <location>
        <position position="29"/>
    </location>
    <ligand>
        <name>S-adenosyl-L-methionine</name>
        <dbReference type="ChEBI" id="CHEBI:59789"/>
    </ligand>
</feature>
<dbReference type="PANTHER" id="PTHR11727:SF7">
    <property type="entry name" value="DIMETHYLADENOSINE TRANSFERASE-RELATED"/>
    <property type="match status" value="1"/>
</dbReference>
<dbReference type="InterPro" id="IPR011530">
    <property type="entry name" value="rRNA_adenine_dimethylase"/>
</dbReference>
<dbReference type="Proteomes" id="UP000321408">
    <property type="component" value="Chromosome"/>
</dbReference>
<feature type="binding site" evidence="6">
    <location>
        <position position="136"/>
    </location>
    <ligand>
        <name>S-adenosyl-L-methionine</name>
        <dbReference type="ChEBI" id="CHEBI:59789"/>
    </ligand>
</feature>
<dbReference type="CDD" id="cd02440">
    <property type="entry name" value="AdoMet_MTases"/>
    <property type="match status" value="1"/>
</dbReference>
<dbReference type="GO" id="GO:0000179">
    <property type="term" value="F:rRNA (adenine-N6,N6-)-dimethyltransferase activity"/>
    <property type="evidence" value="ECO:0007669"/>
    <property type="project" value="UniProtKB-UniRule"/>
</dbReference>
<feature type="binding site" evidence="6">
    <location>
        <position position="121"/>
    </location>
    <ligand>
        <name>S-adenosyl-L-methionine</name>
        <dbReference type="ChEBI" id="CHEBI:59789"/>
    </ligand>
</feature>
<dbReference type="Pfam" id="PF00398">
    <property type="entry name" value="RrnaAD"/>
    <property type="match status" value="1"/>
</dbReference>
<evidence type="ECO:0000256" key="4">
    <source>
        <dbReference type="ARBA" id="ARBA00022691"/>
    </source>
</evidence>
<dbReference type="InterPro" id="IPR001737">
    <property type="entry name" value="KsgA/Erm"/>
</dbReference>
<evidence type="ECO:0000259" key="7">
    <source>
        <dbReference type="SMART" id="SM00650"/>
    </source>
</evidence>
<comment type="similarity">
    <text evidence="6">Belongs to the class I-like SAM-binding methyltransferase superfamily. rRNA adenine N(6)-methyltransferase family.</text>
</comment>
<feature type="domain" description="Ribosomal RNA adenine methylase transferase N-terminal" evidence="7">
    <location>
        <begin position="34"/>
        <end position="223"/>
    </location>
</feature>
<protein>
    <submittedName>
        <fullName evidence="8">16S rRNA (Adenine(1518)-N(6)/adenine(1519)-N(6))-dimethyltransferase RsmA</fullName>
        <ecNumber evidence="8">2.1.1.182</ecNumber>
    </submittedName>
</protein>
<accession>A0A5B9D8W1</accession>
<proteinExistence type="inferred from homology"/>
<dbReference type="PANTHER" id="PTHR11727">
    <property type="entry name" value="DIMETHYLADENOSINE TRANSFERASE"/>
    <property type="match status" value="1"/>
</dbReference>
<keyword evidence="4 6" id="KW-0949">S-adenosyl-L-methionine</keyword>
<dbReference type="GO" id="GO:0003723">
    <property type="term" value="F:RNA binding"/>
    <property type="evidence" value="ECO:0007669"/>
    <property type="project" value="UniProtKB-UniRule"/>
</dbReference>
<dbReference type="KEGG" id="psyt:DSAG12_00889"/>
<evidence type="ECO:0000256" key="5">
    <source>
        <dbReference type="ARBA" id="ARBA00022884"/>
    </source>
</evidence>
<dbReference type="SMART" id="SM00650">
    <property type="entry name" value="rADc"/>
    <property type="match status" value="1"/>
</dbReference>
<dbReference type="SUPFAM" id="SSF53335">
    <property type="entry name" value="S-adenosyl-L-methionine-dependent methyltransferases"/>
    <property type="match status" value="1"/>
</dbReference>
<organism evidence="8 9">
    <name type="scientific">Promethearchaeum syntrophicum</name>
    <dbReference type="NCBI Taxonomy" id="2594042"/>
    <lineage>
        <taxon>Archaea</taxon>
        <taxon>Promethearchaeati</taxon>
        <taxon>Promethearchaeota</taxon>
        <taxon>Promethearchaeia</taxon>
        <taxon>Promethearchaeales</taxon>
        <taxon>Promethearchaeaceae</taxon>
        <taxon>Promethearchaeum</taxon>
    </lineage>
</organism>
<dbReference type="OrthoDB" id="9883at2157"/>
<evidence type="ECO:0000256" key="6">
    <source>
        <dbReference type="PROSITE-ProRule" id="PRU01026"/>
    </source>
</evidence>
<keyword evidence="1" id="KW-0698">rRNA processing</keyword>
<dbReference type="GeneID" id="41328887"/>
<keyword evidence="2 6" id="KW-0489">Methyltransferase</keyword>
<dbReference type="Gene3D" id="3.40.50.150">
    <property type="entry name" value="Vaccinia Virus protein VP39"/>
    <property type="match status" value="1"/>
</dbReference>
<evidence type="ECO:0000256" key="3">
    <source>
        <dbReference type="ARBA" id="ARBA00022679"/>
    </source>
</evidence>
<evidence type="ECO:0000313" key="8">
    <source>
        <dbReference type="EMBL" id="QEE15066.1"/>
    </source>
</evidence>
<evidence type="ECO:0000256" key="1">
    <source>
        <dbReference type="ARBA" id="ARBA00022552"/>
    </source>
</evidence>
<reference evidence="8 9" key="2">
    <citation type="journal article" date="2024" name="Int. J. Syst. Evol. Microbiol.">
        <title>Promethearchaeum syntrophicum gen. nov., sp. nov., an anaerobic, obligately syntrophic archaeon, the first isolate of the lineage 'Asgard' archaea, and proposal of the new archaeal phylum Promethearchaeota phyl. nov. and kingdom Promethearchaeati regn. nov.</title>
        <authorList>
            <person name="Imachi H."/>
            <person name="Nobu M.K."/>
            <person name="Kato S."/>
            <person name="Takaki Y."/>
            <person name="Miyazaki M."/>
            <person name="Miyata M."/>
            <person name="Ogawara M."/>
            <person name="Saito Y."/>
            <person name="Sakai S."/>
            <person name="Tahara Y.O."/>
            <person name="Takano Y."/>
            <person name="Tasumi E."/>
            <person name="Uematsu K."/>
            <person name="Yoshimura T."/>
            <person name="Itoh T."/>
            <person name="Ohkuma M."/>
            <person name="Takai K."/>
        </authorList>
    </citation>
    <scope>NUCLEOTIDE SEQUENCE [LARGE SCALE GENOMIC DNA]</scope>
    <source>
        <strain evidence="8 9">MK-D1</strain>
    </source>
</reference>
<name>A0A5B9D8W1_9ARCH</name>
<feature type="binding site" evidence="6">
    <location>
        <position position="76"/>
    </location>
    <ligand>
        <name>S-adenosyl-L-methionine</name>
        <dbReference type="ChEBI" id="CHEBI:59789"/>
    </ligand>
</feature>
<sequence length="322" mass="37135">MPFYSKRQLLDKLSELNIRLDKNRGQCYLIDENIANFILKEVDIDKYEDIILEIGSGLGTLSNSLIKRGKKVYLIDNDEKITNFLYNNLKAEYKVELIKFTSDPIDFKQYTELDAIIINGDAIKIPFPGVTKIVGNIPYQISAPLIFKIIDSWTIDKLKNCILMVQDEFANRLVAKVNSKNYSRISAAVGLYLNIKKIKTVPPSCFFPKPRVTSVVIELTAKNSLSSDSPENLYRKDYLSFLRGIFPFKNKSLRNAISFFLKNDENAAIQFKYFKKIIKIPESFPFINKKLRRFSPQQLFNLMRYGTTGKNEILQEFELDGS</sequence>
<dbReference type="InterPro" id="IPR029063">
    <property type="entry name" value="SAM-dependent_MTases_sf"/>
</dbReference>
<keyword evidence="3 6" id="KW-0808">Transferase</keyword>
<feature type="binding site" evidence="6">
    <location>
        <position position="55"/>
    </location>
    <ligand>
        <name>S-adenosyl-L-methionine</name>
        <dbReference type="ChEBI" id="CHEBI:59789"/>
    </ligand>
</feature>
<dbReference type="EC" id="2.1.1.182" evidence="8"/>
<dbReference type="InterPro" id="IPR020598">
    <property type="entry name" value="rRNA_Ade_methylase_Trfase_N"/>
</dbReference>
<dbReference type="RefSeq" id="WP_162306558.1">
    <property type="nucleotide sequence ID" value="NZ_CP042905.2"/>
</dbReference>
<keyword evidence="9" id="KW-1185">Reference proteome</keyword>
<gene>
    <name evidence="8" type="primary">rsmA</name>
    <name evidence="8" type="ORF">DSAG12_00889</name>
</gene>